<keyword evidence="3" id="KW-1185">Reference proteome</keyword>
<dbReference type="PANTHER" id="PTHR11125">
    <property type="entry name" value="SUPPRESSOR OF TY 5"/>
    <property type="match status" value="1"/>
</dbReference>
<evidence type="ECO:0000256" key="1">
    <source>
        <dbReference type="SAM" id="MobiDB-lite"/>
    </source>
</evidence>
<protein>
    <recommendedName>
        <fullName evidence="4">Chromatin elongation factor spt5</fullName>
    </recommendedName>
</protein>
<feature type="compositionally biased region" description="Basic residues" evidence="1">
    <location>
        <begin position="1095"/>
        <end position="1104"/>
    </location>
</feature>
<sequence length="1104" mass="125523">MSLSTWSRPVLKLILTPSPLVAVPQPSALSPPALSSLFSSCPLVARPFLVIMISKNEITSLKSTTRKTGSTENRYFLPGSDEEDYTWGAGDEEEGGETSTHKEEDHWEDEDLLEVRREEDHPPTFVDYLLERYTNRPSTPPLTGDDALSNVVLRSVLLSTDKAEDTFWRIKCKPGHEVELVFDIMCRAQERATSSTSSPEAPAFVESIQARAFDLLCHSCADPNVTLPVVEAELKKMLGTAYTPQWDQALSAGCPLDPDEDPSAALDRLSAMKQLLVSDDSSTSTPCDPLTTPMPLCSSPDVLSAFCVPTITGCVYIEADLSLRPQDTEFADYLRNHQVVFKRTNQTRTFASKPWLAKSQVCLERIPCEEVATLLETPTSIIKPFSWVRITRGEYQGDIGLVLYRQKSSVQRRLLVLVVPRLPPKSLSPSPPTPEPKETHPLTSQEQAAGLDVMVGRRGLDTAKETDLRKRKRGREAFSQSLFDPCDYPGDAKKIVNGDNLFFYQGRTFSFDLLLKSFDYRSVTQVDVNMDEITRRFFHTSKHPILQSVRLPVPRDWVFFYHNKVEVVCTEPLSDIQRGNLDLPRRTMIRNAVVTEVEGDQCKVCFDDYMGFEEDDTGEWVSKVNLRKRIYEGDGVEIAEGENKGRQGIVIFSLDGVLQVQERESNSSTDFWVDANICRVTNIRDGNGVPWIGRLVTVFRGIYRNYRGVVQDVHPPRPHFTTLDVNIPRLLTTITVNHDDVYDSESYKWLRVAVPLASHQIHFRQATWDADYAPNLEFCVYDYHERRYLQSKDMVIRQPTQPWIGKEVRVVGKEWKSLGFVKQVERTRKSGSGLRFLVELKILTAVYGLPERWFDYTQVFDPRTGHSLDVVYPLIGHQKRYWQPLVPPRHIKPDADLQPVWVSPFKMPARVQTPPWNPGDFVDPFATAEASAGPSTIHQVPTHWVLDPRLVGKKFYARWAPVNDLPMEKQVVEPGEHGTIKVYSGAEVFIAHAEEIYDCNVRLLPKTNKKPMVAIRGEHTGKNLCQIHYKYDGNGQEIIIAAVYRNWALSTEEYVEQVEVQPEDLAEAPNDWKLDPNEKRFAGEMKKMRDEARQKRVRKPKGKD</sequence>
<gene>
    <name evidence="2" type="ORF">K435DRAFT_917401</name>
</gene>
<dbReference type="GO" id="GO:0032784">
    <property type="term" value="P:regulation of DNA-templated transcription elongation"/>
    <property type="evidence" value="ECO:0007669"/>
    <property type="project" value="InterPro"/>
</dbReference>
<feature type="compositionally biased region" description="Basic and acidic residues" evidence="1">
    <location>
        <begin position="1070"/>
        <end position="1094"/>
    </location>
</feature>
<accession>A0A4S8MJE9</accession>
<proteinExistence type="predicted"/>
<dbReference type="GO" id="GO:0006368">
    <property type="term" value="P:transcription elongation by RNA polymerase II"/>
    <property type="evidence" value="ECO:0007669"/>
    <property type="project" value="TreeGrafter"/>
</dbReference>
<feature type="compositionally biased region" description="Polar residues" evidence="1">
    <location>
        <begin position="62"/>
        <end position="73"/>
    </location>
</feature>
<evidence type="ECO:0000313" key="3">
    <source>
        <dbReference type="Proteomes" id="UP000297245"/>
    </source>
</evidence>
<dbReference type="InterPro" id="IPR005825">
    <property type="entry name" value="Ribosomal_uL24_CS"/>
</dbReference>
<feature type="region of interest" description="Disordered" evidence="1">
    <location>
        <begin position="62"/>
        <end position="106"/>
    </location>
</feature>
<dbReference type="GO" id="GO:0006412">
    <property type="term" value="P:translation"/>
    <property type="evidence" value="ECO:0007669"/>
    <property type="project" value="InterPro"/>
</dbReference>
<name>A0A4S8MJE9_DENBC</name>
<feature type="region of interest" description="Disordered" evidence="1">
    <location>
        <begin position="1066"/>
        <end position="1104"/>
    </location>
</feature>
<dbReference type="GO" id="GO:0003729">
    <property type="term" value="F:mRNA binding"/>
    <property type="evidence" value="ECO:0007669"/>
    <property type="project" value="TreeGrafter"/>
</dbReference>
<dbReference type="GO" id="GO:0005840">
    <property type="term" value="C:ribosome"/>
    <property type="evidence" value="ECO:0007669"/>
    <property type="project" value="InterPro"/>
</dbReference>
<dbReference type="GO" id="GO:0032044">
    <property type="term" value="C:DSIF complex"/>
    <property type="evidence" value="ECO:0007669"/>
    <property type="project" value="TreeGrafter"/>
</dbReference>
<dbReference type="InterPro" id="IPR039659">
    <property type="entry name" value="SPT5"/>
</dbReference>
<dbReference type="PROSITE" id="PS01108">
    <property type="entry name" value="RIBOSOMAL_L24"/>
    <property type="match status" value="1"/>
</dbReference>
<dbReference type="Proteomes" id="UP000297245">
    <property type="component" value="Unassembled WGS sequence"/>
</dbReference>
<evidence type="ECO:0008006" key="4">
    <source>
        <dbReference type="Google" id="ProtNLM"/>
    </source>
</evidence>
<evidence type="ECO:0000313" key="2">
    <source>
        <dbReference type="EMBL" id="THV02920.1"/>
    </source>
</evidence>
<dbReference type="GO" id="GO:0003735">
    <property type="term" value="F:structural constituent of ribosome"/>
    <property type="evidence" value="ECO:0007669"/>
    <property type="project" value="InterPro"/>
</dbReference>
<dbReference type="EMBL" id="ML179072">
    <property type="protein sequence ID" value="THV02920.1"/>
    <property type="molecule type" value="Genomic_DNA"/>
</dbReference>
<dbReference type="OrthoDB" id="2904016at2759"/>
<dbReference type="PANTHER" id="PTHR11125:SF7">
    <property type="entry name" value="TRANSCRIPTION ELONGATION FACTOR SPT5"/>
    <property type="match status" value="1"/>
</dbReference>
<dbReference type="GO" id="GO:0006357">
    <property type="term" value="P:regulation of transcription by RNA polymerase II"/>
    <property type="evidence" value="ECO:0007669"/>
    <property type="project" value="InterPro"/>
</dbReference>
<feature type="region of interest" description="Disordered" evidence="1">
    <location>
        <begin position="425"/>
        <end position="448"/>
    </location>
</feature>
<feature type="compositionally biased region" description="Acidic residues" evidence="1">
    <location>
        <begin position="80"/>
        <end position="96"/>
    </location>
</feature>
<dbReference type="AlphaFoldDB" id="A0A4S8MJE9"/>
<organism evidence="2 3">
    <name type="scientific">Dendrothele bispora (strain CBS 962.96)</name>
    <dbReference type="NCBI Taxonomy" id="1314807"/>
    <lineage>
        <taxon>Eukaryota</taxon>
        <taxon>Fungi</taxon>
        <taxon>Dikarya</taxon>
        <taxon>Basidiomycota</taxon>
        <taxon>Agaricomycotina</taxon>
        <taxon>Agaricomycetes</taxon>
        <taxon>Agaricomycetidae</taxon>
        <taxon>Agaricales</taxon>
        <taxon>Agaricales incertae sedis</taxon>
        <taxon>Dendrothele</taxon>
    </lineage>
</organism>
<dbReference type="CDD" id="cd00380">
    <property type="entry name" value="KOW"/>
    <property type="match status" value="1"/>
</dbReference>
<reference evidence="2 3" key="1">
    <citation type="journal article" date="2019" name="Nat. Ecol. Evol.">
        <title>Megaphylogeny resolves global patterns of mushroom evolution.</title>
        <authorList>
            <person name="Varga T."/>
            <person name="Krizsan K."/>
            <person name="Foldi C."/>
            <person name="Dima B."/>
            <person name="Sanchez-Garcia M."/>
            <person name="Sanchez-Ramirez S."/>
            <person name="Szollosi G.J."/>
            <person name="Szarkandi J.G."/>
            <person name="Papp V."/>
            <person name="Albert L."/>
            <person name="Andreopoulos W."/>
            <person name="Angelini C."/>
            <person name="Antonin V."/>
            <person name="Barry K.W."/>
            <person name="Bougher N.L."/>
            <person name="Buchanan P."/>
            <person name="Buyck B."/>
            <person name="Bense V."/>
            <person name="Catcheside P."/>
            <person name="Chovatia M."/>
            <person name="Cooper J."/>
            <person name="Damon W."/>
            <person name="Desjardin D."/>
            <person name="Finy P."/>
            <person name="Geml J."/>
            <person name="Haridas S."/>
            <person name="Hughes K."/>
            <person name="Justo A."/>
            <person name="Karasinski D."/>
            <person name="Kautmanova I."/>
            <person name="Kiss B."/>
            <person name="Kocsube S."/>
            <person name="Kotiranta H."/>
            <person name="LaButti K.M."/>
            <person name="Lechner B.E."/>
            <person name="Liimatainen K."/>
            <person name="Lipzen A."/>
            <person name="Lukacs Z."/>
            <person name="Mihaltcheva S."/>
            <person name="Morgado L.N."/>
            <person name="Niskanen T."/>
            <person name="Noordeloos M.E."/>
            <person name="Ohm R.A."/>
            <person name="Ortiz-Santana B."/>
            <person name="Ovrebo C."/>
            <person name="Racz N."/>
            <person name="Riley R."/>
            <person name="Savchenko A."/>
            <person name="Shiryaev A."/>
            <person name="Soop K."/>
            <person name="Spirin V."/>
            <person name="Szebenyi C."/>
            <person name="Tomsovsky M."/>
            <person name="Tulloss R.E."/>
            <person name="Uehling J."/>
            <person name="Grigoriev I.V."/>
            <person name="Vagvolgyi C."/>
            <person name="Papp T."/>
            <person name="Martin F.M."/>
            <person name="Miettinen O."/>
            <person name="Hibbett D.S."/>
            <person name="Nagy L.G."/>
        </authorList>
    </citation>
    <scope>NUCLEOTIDE SEQUENCE [LARGE SCALE GENOMIC DNA]</scope>
    <source>
        <strain evidence="2 3">CBS 962.96</strain>
    </source>
</reference>